<evidence type="ECO:0000313" key="8">
    <source>
        <dbReference type="Proteomes" id="UP000762676"/>
    </source>
</evidence>
<dbReference type="PROSITE" id="PS52016">
    <property type="entry name" value="TONB_DEPENDENT_REC_3"/>
    <property type="match status" value="1"/>
</dbReference>
<name>A0AAV4F1T2_9GAST</name>
<evidence type="ECO:0000256" key="4">
    <source>
        <dbReference type="ARBA" id="ARBA00023136"/>
    </source>
</evidence>
<dbReference type="Proteomes" id="UP000762676">
    <property type="component" value="Unassembled WGS sequence"/>
</dbReference>
<dbReference type="Pfam" id="PF07715">
    <property type="entry name" value="Plug"/>
    <property type="match status" value="1"/>
</dbReference>
<dbReference type="Gene3D" id="2.40.170.20">
    <property type="entry name" value="TonB-dependent receptor, beta-barrel domain"/>
    <property type="match status" value="1"/>
</dbReference>
<dbReference type="AlphaFoldDB" id="A0AAV4F1T2"/>
<evidence type="ECO:0000313" key="7">
    <source>
        <dbReference type="EMBL" id="GFR66715.1"/>
    </source>
</evidence>
<comment type="caution">
    <text evidence="7">The sequence shown here is derived from an EMBL/GenBank/DDBJ whole genome shotgun (WGS) entry which is preliminary data.</text>
</comment>
<evidence type="ECO:0000259" key="6">
    <source>
        <dbReference type="Pfam" id="PF07715"/>
    </source>
</evidence>
<dbReference type="InterPro" id="IPR039426">
    <property type="entry name" value="TonB-dep_rcpt-like"/>
</dbReference>
<keyword evidence="8" id="KW-1185">Reference proteome</keyword>
<reference evidence="7 8" key="1">
    <citation type="journal article" date="2021" name="Elife">
        <title>Chloroplast acquisition without the gene transfer in kleptoplastic sea slugs, Plakobranchus ocellatus.</title>
        <authorList>
            <person name="Maeda T."/>
            <person name="Takahashi S."/>
            <person name="Yoshida T."/>
            <person name="Shimamura S."/>
            <person name="Takaki Y."/>
            <person name="Nagai Y."/>
            <person name="Toyoda A."/>
            <person name="Suzuki Y."/>
            <person name="Arimoto A."/>
            <person name="Ishii H."/>
            <person name="Satoh N."/>
            <person name="Nishiyama T."/>
            <person name="Hasebe M."/>
            <person name="Maruyama T."/>
            <person name="Minagawa J."/>
            <person name="Obokata J."/>
            <person name="Shigenobu S."/>
        </authorList>
    </citation>
    <scope>NUCLEOTIDE SEQUENCE [LARGE SCALE GENOMIC DNA]</scope>
</reference>
<dbReference type="InterPro" id="IPR037066">
    <property type="entry name" value="Plug_dom_sf"/>
</dbReference>
<feature type="domain" description="TonB-dependent receptor plug" evidence="6">
    <location>
        <begin position="38"/>
        <end position="147"/>
    </location>
</feature>
<dbReference type="Gene3D" id="2.170.130.10">
    <property type="entry name" value="TonB-dependent receptor, plug domain"/>
    <property type="match status" value="1"/>
</dbReference>
<protein>
    <submittedName>
        <fullName evidence="7">TonB-linked outer membrane protein, SusC/RagA family</fullName>
    </submittedName>
</protein>
<dbReference type="InterPro" id="IPR023996">
    <property type="entry name" value="TonB-dep_OMP_SusC/RagA"/>
</dbReference>
<sequence length="948" mass="104117">METLEREIDGDVVNVVMKESASKLGEVVVTALGVEKSKKSLSYVTQTVKTDQIVETRPLNIVSGLKGKVAGISITNGSSGVGSPTRVVLRGNRSIGGSSNPLYVVDGIQLAEGSDISSLSPDDIESINVLKGANAAALYGSRASNGAIVVTTKSGKTAPKGVSTTLSLTSTFRNPILLIKYQNEYGQGSEGKYDKEGKGAWGPKFDGKKVEHWSNNPNYPLYGKKYTYTAQPNNVKDFFRTGLSFGTNASVSINREHVNAFFGYTFNDAKGIIPGNDLTSHNINLRVNMDVNSKLSIDSKINYIRRDFSNYFPSSELSYRDEFSNPYRYLYIIPRNIHLEDLKNYEFDSAGNKRQHFYKAQNGFGNPYWTINRVLNPRIEERVIAMVGLKYNIIKGLTLQGATTIDRTNGQREKLIANDTHIVAPRGSYSKSQLYGYELNSNVLLTYNKDITKEFSLNLNVGANNRATQTSLIGSSGSNFQFENLYSIGNTTNPTFIDTFSQKQVQSVYAFGEFAYKGAIFLNLTGRNDWSSTLPDDNRSYFYPSAGLTAVVSDLVSLPGFINFLKIRGSIAKVGNDTDPYNLVRLADISAGTISLSPTVPNAKLKPEKTLSQSIGMNAHFLKNRLRLDLTLYQTNTSDQLFKTTVPSGSGRSNVFQNGADVRNRGLEAVLGATVISTGDFSWNIDVNFSKNENEVLRITKGFDVLSIGTGSHFMTSYRIKVGRPFGEVYARTFKRDNEGRVIVGNKGIPELTSGMDKPIANYTPDFLSGVQNTFNYKNWSLGFLIDIRQGGTVSNFTDAVLAGSGLTDYTTIGRKKNSLVFGRDIFSNLEAVDKSGKKNTIATDAETFWGAVGGRNSPVGEAFVRDASNMRLREFNIGYTFSRRFLEKISLSSAKLSFVGRNLFFIYNNAGNFDPEVFTGVGASAQGQAAFTSPTTRTYGFSLKIGF</sequence>
<evidence type="ECO:0000256" key="2">
    <source>
        <dbReference type="ARBA" id="ARBA00022448"/>
    </source>
</evidence>
<dbReference type="NCBIfam" id="TIGR04056">
    <property type="entry name" value="OMP_RagA_SusC"/>
    <property type="match status" value="1"/>
</dbReference>
<organism evidence="7 8">
    <name type="scientific">Elysia marginata</name>
    <dbReference type="NCBI Taxonomy" id="1093978"/>
    <lineage>
        <taxon>Eukaryota</taxon>
        <taxon>Metazoa</taxon>
        <taxon>Spiralia</taxon>
        <taxon>Lophotrochozoa</taxon>
        <taxon>Mollusca</taxon>
        <taxon>Gastropoda</taxon>
        <taxon>Heterobranchia</taxon>
        <taxon>Euthyneura</taxon>
        <taxon>Panpulmonata</taxon>
        <taxon>Sacoglossa</taxon>
        <taxon>Placobranchoidea</taxon>
        <taxon>Plakobranchidae</taxon>
        <taxon>Elysia</taxon>
    </lineage>
</organism>
<evidence type="ECO:0000256" key="5">
    <source>
        <dbReference type="ARBA" id="ARBA00023237"/>
    </source>
</evidence>
<evidence type="ECO:0000256" key="1">
    <source>
        <dbReference type="ARBA" id="ARBA00004571"/>
    </source>
</evidence>
<gene>
    <name evidence="7" type="ORF">ElyMa_001977600</name>
</gene>
<keyword evidence="5" id="KW-0998">Cell outer membrane</keyword>
<dbReference type="InterPro" id="IPR023997">
    <property type="entry name" value="TonB-dep_OMP_SusC/RagA_CS"/>
</dbReference>
<accession>A0AAV4F1T2</accession>
<keyword evidence="2" id="KW-0813">Transport</keyword>
<proteinExistence type="predicted"/>
<dbReference type="SUPFAM" id="SSF56935">
    <property type="entry name" value="Porins"/>
    <property type="match status" value="1"/>
</dbReference>
<keyword evidence="3" id="KW-0812">Transmembrane</keyword>
<dbReference type="EMBL" id="BMAT01004028">
    <property type="protein sequence ID" value="GFR66715.1"/>
    <property type="molecule type" value="Genomic_DNA"/>
</dbReference>
<keyword evidence="4" id="KW-0472">Membrane</keyword>
<dbReference type="NCBIfam" id="TIGR04057">
    <property type="entry name" value="SusC_RagA_signa"/>
    <property type="match status" value="1"/>
</dbReference>
<comment type="subcellular location">
    <subcellularLocation>
        <location evidence="1">Cell outer membrane</location>
        <topology evidence="1">Multi-pass membrane protein</topology>
    </subcellularLocation>
</comment>
<evidence type="ECO:0000256" key="3">
    <source>
        <dbReference type="ARBA" id="ARBA00022692"/>
    </source>
</evidence>
<dbReference type="InterPro" id="IPR036942">
    <property type="entry name" value="Beta-barrel_TonB_sf"/>
</dbReference>
<dbReference type="InterPro" id="IPR012910">
    <property type="entry name" value="Plug_dom"/>
</dbReference>